<comment type="catalytic activity">
    <reaction evidence="13">
        <text>ATP + H2O = ADP + phosphate + H(+)</text>
        <dbReference type="Rhea" id="RHEA:13065"/>
        <dbReference type="ChEBI" id="CHEBI:15377"/>
        <dbReference type="ChEBI" id="CHEBI:15378"/>
        <dbReference type="ChEBI" id="CHEBI:30616"/>
        <dbReference type="ChEBI" id="CHEBI:43474"/>
        <dbReference type="ChEBI" id="CHEBI:456216"/>
        <dbReference type="EC" id="5.6.2.4"/>
    </reaction>
</comment>
<keyword evidence="7 14" id="KW-0067">ATP-binding</keyword>
<evidence type="ECO:0000313" key="17">
    <source>
        <dbReference type="EMBL" id="PTL74346.1"/>
    </source>
</evidence>
<keyword evidence="6" id="KW-0269">Exonuclease</keyword>
<dbReference type="Pfam" id="PF00580">
    <property type="entry name" value="UvrD-helicase"/>
    <property type="match status" value="1"/>
</dbReference>
<keyword evidence="4 14" id="KW-0378">Hydrolase</keyword>
<dbReference type="GO" id="GO:0003677">
    <property type="term" value="F:DNA binding"/>
    <property type="evidence" value="ECO:0007669"/>
    <property type="project" value="UniProtKB-KW"/>
</dbReference>
<dbReference type="InterPro" id="IPR038726">
    <property type="entry name" value="PDDEXK_AddAB-type"/>
</dbReference>
<dbReference type="EC" id="5.6.2.4" evidence="12"/>
<dbReference type="Gene3D" id="3.40.50.300">
    <property type="entry name" value="P-loop containing nucleotide triphosphate hydrolases"/>
    <property type="match status" value="4"/>
</dbReference>
<evidence type="ECO:0000256" key="11">
    <source>
        <dbReference type="ARBA" id="ARBA00034617"/>
    </source>
</evidence>
<keyword evidence="5 14" id="KW-0347">Helicase</keyword>
<evidence type="ECO:0000256" key="8">
    <source>
        <dbReference type="ARBA" id="ARBA00023125"/>
    </source>
</evidence>
<dbReference type="Proteomes" id="UP000241085">
    <property type="component" value="Unassembled WGS sequence"/>
</dbReference>
<reference evidence="17 18" key="1">
    <citation type="submission" date="2018-03" db="EMBL/GenBank/DDBJ databases">
        <title>Bacteriophage NCPPB3778 and a type I-E CRISPR drive the evolution of the US Biological Select Agent, Rathayibacter toxicus.</title>
        <authorList>
            <person name="Davis E.W.II."/>
            <person name="Tabima J.F."/>
            <person name="Weisberg A.J."/>
            <person name="Dantas Lopes L."/>
            <person name="Wiseman M.S."/>
            <person name="Wiseman M.S."/>
            <person name="Pupko T."/>
            <person name="Belcher M.S."/>
            <person name="Sechler A.J."/>
            <person name="Tancos M.A."/>
            <person name="Schroeder B.K."/>
            <person name="Murray T.D."/>
            <person name="Luster D.G."/>
            <person name="Schneider W.L."/>
            <person name="Rogers E."/>
            <person name="Andreote F.D."/>
            <person name="Grunwald N.J."/>
            <person name="Putnam M.L."/>
            <person name="Chang J.H."/>
        </authorList>
    </citation>
    <scope>NUCLEOTIDE SEQUENCE [LARGE SCALE GENOMIC DNA]</scope>
    <source>
        <strain evidence="17 18">DSM 15933</strain>
    </source>
</reference>
<evidence type="ECO:0000256" key="3">
    <source>
        <dbReference type="ARBA" id="ARBA00022763"/>
    </source>
</evidence>
<keyword evidence="9" id="KW-0234">DNA repair</keyword>
<proteinExistence type="predicted"/>
<comment type="caution">
    <text evidence="17">The sequence shown here is derived from an EMBL/GenBank/DDBJ whole genome shotgun (WGS) entry which is preliminary data.</text>
</comment>
<accession>A0A2T4UXT6</accession>
<keyword evidence="10" id="KW-0413">Isomerase</keyword>
<dbReference type="EMBL" id="PZPL01000001">
    <property type="protein sequence ID" value="PTL74346.1"/>
    <property type="molecule type" value="Genomic_DNA"/>
</dbReference>
<evidence type="ECO:0000256" key="1">
    <source>
        <dbReference type="ARBA" id="ARBA00022722"/>
    </source>
</evidence>
<dbReference type="InterPro" id="IPR000212">
    <property type="entry name" value="DNA_helicase_UvrD/REP"/>
</dbReference>
<dbReference type="SUPFAM" id="SSF52540">
    <property type="entry name" value="P-loop containing nucleoside triphosphate hydrolases"/>
    <property type="match status" value="1"/>
</dbReference>
<evidence type="ECO:0000259" key="16">
    <source>
        <dbReference type="PROSITE" id="PS51217"/>
    </source>
</evidence>
<dbReference type="Pfam" id="PF12705">
    <property type="entry name" value="PDDEXK_1"/>
    <property type="match status" value="1"/>
</dbReference>
<dbReference type="SUPFAM" id="SSF52980">
    <property type="entry name" value="Restriction endonuclease-like"/>
    <property type="match status" value="1"/>
</dbReference>
<evidence type="ECO:0000256" key="5">
    <source>
        <dbReference type="ARBA" id="ARBA00022806"/>
    </source>
</evidence>
<evidence type="ECO:0000259" key="15">
    <source>
        <dbReference type="PROSITE" id="PS51198"/>
    </source>
</evidence>
<feature type="domain" description="UvrD-like helicase C-terminal" evidence="16">
    <location>
        <begin position="344"/>
        <end position="668"/>
    </location>
</feature>
<dbReference type="InterPro" id="IPR014016">
    <property type="entry name" value="UvrD-like_ATP-bd"/>
</dbReference>
<organism evidence="17 18">
    <name type="scientific">Rathayibacter caricis DSM 15933</name>
    <dbReference type="NCBI Taxonomy" id="1328867"/>
    <lineage>
        <taxon>Bacteria</taxon>
        <taxon>Bacillati</taxon>
        <taxon>Actinomycetota</taxon>
        <taxon>Actinomycetes</taxon>
        <taxon>Micrococcales</taxon>
        <taxon>Microbacteriaceae</taxon>
        <taxon>Rathayibacter</taxon>
    </lineage>
</organism>
<evidence type="ECO:0000256" key="12">
    <source>
        <dbReference type="ARBA" id="ARBA00034808"/>
    </source>
</evidence>
<dbReference type="RefSeq" id="WP_107575522.1">
    <property type="nucleotide sequence ID" value="NZ_PZPL01000001.1"/>
</dbReference>
<keyword evidence="8" id="KW-0238">DNA-binding</keyword>
<dbReference type="InterPro" id="IPR011335">
    <property type="entry name" value="Restrct_endonuc-II-like"/>
</dbReference>
<gene>
    <name evidence="17" type="ORF">C1I63_16935</name>
</gene>
<keyword evidence="18" id="KW-1185">Reference proteome</keyword>
<comment type="catalytic activity">
    <reaction evidence="11">
        <text>Couples ATP hydrolysis with the unwinding of duplex DNA by translocating in the 3'-5' direction.</text>
        <dbReference type="EC" id="5.6.2.4"/>
    </reaction>
</comment>
<dbReference type="GO" id="GO:0004527">
    <property type="term" value="F:exonuclease activity"/>
    <property type="evidence" value="ECO:0007669"/>
    <property type="project" value="UniProtKB-KW"/>
</dbReference>
<dbReference type="GO" id="GO:0005524">
    <property type="term" value="F:ATP binding"/>
    <property type="evidence" value="ECO:0007669"/>
    <property type="project" value="UniProtKB-UniRule"/>
</dbReference>
<evidence type="ECO:0000256" key="9">
    <source>
        <dbReference type="ARBA" id="ARBA00023204"/>
    </source>
</evidence>
<sequence length="1070" mass="116762">MIDALTIAEKLDLRPPTAEQRAVIEAPLAPALVVAGAGSGKTETMANRVLWLLANGLAAPSEVLGLTFTRKAAAELGERIGRRIDQLGAAGLLPLAEGQTEPDPFDAATVSTYNAFANTIFRDNAALIGREGDATVLSEASAWHLARGVVADTSDPRILDVEANIDRLTDLVIALAHDLADNLADPAAVAGFAEDFVRIAELPRGSKGSGVYREVEKAVQAVGALPVLTSLAERFQEAKAERGFVEFSDQVALALRTTERVPKLVDEHRARYRVVLLDEYQDTSVLQTRLLSRLFAGQGVMAVGDPHQSIYGWRGASAEGLGRFGVDFGSAARFSLSMSWRNGHRVLAAANAIVRPLEATSGVAVDRLEAGPAASGHPVELTFPETIEDEADDVARWFAGRLAENPEPPSAAALFRVRAHMDRFAAALAKHGVRYHILGIGGLLRQPEIADLVAALTVVEDPAAGSELVRLLAGARWRIGVRDLRALRDLASWLASRDHAHRLLPEDVRERMRASVTEGEGGSIIEALDFIASRRPGEDGRLDHSALSAFSEQGLARMHDAGTLFARLRARAGLDLLDFVTLVEQELGLDIEVEANESRSDGRANLEAFREAVAGYLQTDDRGGGTGSSLRGFLRWLVLADKRDGLAPRPEDPEPGTVQLLTIHGSKGLEWDLVAVPRMVDGELPGTPVEGFRGWVRLGAMPYAFRGDAAELPDLDWRTAETQKDVVDAIGEFGDTLRERNESEERRLAYVAVTRARHHLLLSGSWWAGQSKPRGPGVFLRDLAEAGTIPELPVEPSHLENPLERAPRTFRWPHDPLGSRGERVRAAAERVRIAEPGLQGPRGDDIRLLLAERAVRLAGGERVALPVRIPASRFKDVISAPEEVAAQLRRPMPERPYRQTRLGTTFHSWVENRFGVQGEAEAVDTFPDELDDLGGASVEQERLAALVETFEHSEWATRRPEAVEIEIHLQLAEHVVVCKIDAVYPVAGGYQIVDWKTGRAPKDAADLELKQFQLALYRLAFAKWKGVPLESIDAVFYFVADDLVLRPERFYSERELSESLSSALGARPRP</sequence>
<evidence type="ECO:0000256" key="14">
    <source>
        <dbReference type="PROSITE-ProRule" id="PRU00560"/>
    </source>
</evidence>
<evidence type="ECO:0000256" key="10">
    <source>
        <dbReference type="ARBA" id="ARBA00023235"/>
    </source>
</evidence>
<evidence type="ECO:0000256" key="7">
    <source>
        <dbReference type="ARBA" id="ARBA00022840"/>
    </source>
</evidence>
<evidence type="ECO:0000313" key="18">
    <source>
        <dbReference type="Proteomes" id="UP000241085"/>
    </source>
</evidence>
<keyword evidence="2 14" id="KW-0547">Nucleotide-binding</keyword>
<dbReference type="PANTHER" id="PTHR11070:SF55">
    <property type="entry name" value="DNA 3'-5' HELICASE"/>
    <property type="match status" value="1"/>
</dbReference>
<dbReference type="Gene3D" id="3.90.320.10">
    <property type="match status" value="1"/>
</dbReference>
<keyword evidence="1" id="KW-0540">Nuclease</keyword>
<evidence type="ECO:0000256" key="4">
    <source>
        <dbReference type="ARBA" id="ARBA00022801"/>
    </source>
</evidence>
<dbReference type="CDD" id="cd17932">
    <property type="entry name" value="DEXQc_UvrD"/>
    <property type="match status" value="1"/>
</dbReference>
<dbReference type="PROSITE" id="PS51198">
    <property type="entry name" value="UVRD_HELICASE_ATP_BIND"/>
    <property type="match status" value="1"/>
</dbReference>
<dbReference type="InterPro" id="IPR014017">
    <property type="entry name" value="DNA_helicase_UvrD-like_C"/>
</dbReference>
<dbReference type="Pfam" id="PF13361">
    <property type="entry name" value="UvrD_C"/>
    <property type="match status" value="2"/>
</dbReference>
<evidence type="ECO:0000256" key="6">
    <source>
        <dbReference type="ARBA" id="ARBA00022839"/>
    </source>
</evidence>
<keyword evidence="3" id="KW-0227">DNA damage</keyword>
<dbReference type="InterPro" id="IPR011604">
    <property type="entry name" value="PDDEXK-like_dom_sf"/>
</dbReference>
<evidence type="ECO:0000256" key="2">
    <source>
        <dbReference type="ARBA" id="ARBA00022741"/>
    </source>
</evidence>
<dbReference type="GO" id="GO:0000725">
    <property type="term" value="P:recombinational repair"/>
    <property type="evidence" value="ECO:0007669"/>
    <property type="project" value="TreeGrafter"/>
</dbReference>
<dbReference type="InterPro" id="IPR027417">
    <property type="entry name" value="P-loop_NTPase"/>
</dbReference>
<dbReference type="Gene3D" id="1.10.486.10">
    <property type="entry name" value="PCRA, domain 4"/>
    <property type="match status" value="1"/>
</dbReference>
<feature type="domain" description="UvrD-like helicase ATP-binding" evidence="15">
    <location>
        <begin position="14"/>
        <end position="343"/>
    </location>
</feature>
<evidence type="ECO:0000256" key="13">
    <source>
        <dbReference type="ARBA" id="ARBA00048988"/>
    </source>
</evidence>
<feature type="binding site" evidence="14">
    <location>
        <begin position="35"/>
        <end position="42"/>
    </location>
    <ligand>
        <name>ATP</name>
        <dbReference type="ChEBI" id="CHEBI:30616"/>
    </ligand>
</feature>
<dbReference type="AlphaFoldDB" id="A0A2T4UXT6"/>
<dbReference type="GO" id="GO:0043138">
    <property type="term" value="F:3'-5' DNA helicase activity"/>
    <property type="evidence" value="ECO:0007669"/>
    <property type="project" value="UniProtKB-EC"/>
</dbReference>
<dbReference type="GO" id="GO:0033202">
    <property type="term" value="C:DNA helicase complex"/>
    <property type="evidence" value="ECO:0007669"/>
    <property type="project" value="TreeGrafter"/>
</dbReference>
<dbReference type="PROSITE" id="PS51217">
    <property type="entry name" value="UVRD_HELICASE_CTER"/>
    <property type="match status" value="1"/>
</dbReference>
<dbReference type="PANTHER" id="PTHR11070">
    <property type="entry name" value="UVRD / RECB / PCRA DNA HELICASE FAMILY MEMBER"/>
    <property type="match status" value="1"/>
</dbReference>
<name>A0A2T4UXT6_9MICO</name>
<protein>
    <recommendedName>
        <fullName evidence="12">DNA 3'-5' helicase</fullName>
        <ecNumber evidence="12">5.6.2.4</ecNumber>
    </recommendedName>
</protein>
<dbReference type="GO" id="GO:0005829">
    <property type="term" value="C:cytosol"/>
    <property type="evidence" value="ECO:0007669"/>
    <property type="project" value="TreeGrafter"/>
</dbReference>